<accession>A0ABP1QMZ7</accession>
<comment type="caution">
    <text evidence="3">The sequence shown here is derived from an EMBL/GenBank/DDBJ whole genome shotgun (WGS) entry which is preliminary data.</text>
</comment>
<dbReference type="Gene3D" id="1.10.287.70">
    <property type="match status" value="1"/>
</dbReference>
<evidence type="ECO:0000256" key="1">
    <source>
        <dbReference type="SAM" id="Phobius"/>
    </source>
</evidence>
<proteinExistence type="predicted"/>
<keyword evidence="4" id="KW-1185">Reference proteome</keyword>
<organism evidence="3 4">
    <name type="scientific">Orchesella dallaii</name>
    <dbReference type="NCBI Taxonomy" id="48710"/>
    <lineage>
        <taxon>Eukaryota</taxon>
        <taxon>Metazoa</taxon>
        <taxon>Ecdysozoa</taxon>
        <taxon>Arthropoda</taxon>
        <taxon>Hexapoda</taxon>
        <taxon>Collembola</taxon>
        <taxon>Entomobryomorpha</taxon>
        <taxon>Entomobryoidea</taxon>
        <taxon>Orchesellidae</taxon>
        <taxon>Orchesellinae</taxon>
        <taxon>Orchesella</taxon>
    </lineage>
</organism>
<keyword evidence="1" id="KW-0812">Transmembrane</keyword>
<keyword evidence="1" id="KW-1133">Transmembrane helix</keyword>
<evidence type="ECO:0000256" key="2">
    <source>
        <dbReference type="SAM" id="SignalP"/>
    </source>
</evidence>
<dbReference type="EMBL" id="CAXLJM020000039">
    <property type="protein sequence ID" value="CAL8108081.1"/>
    <property type="molecule type" value="Genomic_DNA"/>
</dbReference>
<keyword evidence="1" id="KW-0472">Membrane</keyword>
<protein>
    <submittedName>
        <fullName evidence="3">Uncharacterized protein</fullName>
    </submittedName>
</protein>
<feature type="chain" id="PRO_5046967708" evidence="2">
    <location>
        <begin position="30"/>
        <end position="772"/>
    </location>
</feature>
<keyword evidence="2" id="KW-0732">Signal</keyword>
<evidence type="ECO:0000313" key="3">
    <source>
        <dbReference type="EMBL" id="CAL8108081.1"/>
    </source>
</evidence>
<feature type="transmembrane region" description="Helical" evidence="1">
    <location>
        <begin position="456"/>
        <end position="473"/>
    </location>
</feature>
<sequence length="772" mass="88672">MGRNRNMNRNKVFIRVIKIMLILLSTAMASSSSKVYPSLNFKTRTEKHAVVSLLNLFSNCTIHFVGSKPEPDPNPTPPSLRNQAIPQFQSISRLIIDTGFITVSSVSEYFPKPTTNTSFYMGFQKVHRNSTPFRNFDEKSSDYKTLMRFSKHVSTCLLQIPIFKNPVDELFQYLRELNFLSLQPCCPPDYILIVENKEILQKSNLLIPSCFSSWYIPPLSILLAVDVDESDQNVFLANGLQLCTTYNKLFGLNEFRISGRILLNFNTFQLNSLQTLREVWKQELLLRNQFPFYKPGSIDSTCESLMKPSLIRNKPTASPVFWIDACLNSLIYTGNLSRPISTKKKYGTVIDTEVDPTKNQYFEGKPRIIQNSCEFHGFRYVILLDWNKVKESSNFFHGNSLLQPFSLRMWMLVIFTTLLVSLTLFVSRTSDALFFTMATLLEQGDDGSRKKSRKNFLVIILWFFVAYLIRISYTSSIYSYMTAEEAPKVPSSFRKVVSQNEYPIVGDYHEMSMLVPRASAESKHYNYLNELQGGRIICLNLLRNYGSEILWNDNLTQSQMNAYAREQSVSVKRMYFLNVSNPIFGVIGVSPKEMMSLNEFSYLYSDLPISGLLSTGFSEIYAVVAFGGRRLVWNNEPPFLNVLMGYKGAYDLNGKMTDEIFGRLMHSGLWSYWKKMYKFVNVAKNLRKISEEVLRLEKSWDFVNLAKVLVSDMTSMKNGLKIGHSLDAGMMQVEVLSVVWIMHAGMCNICILVFLLEIFGKYCTIINIFKLK</sequence>
<feature type="transmembrane region" description="Helical" evidence="1">
    <location>
        <begin position="409"/>
        <end position="427"/>
    </location>
</feature>
<dbReference type="Proteomes" id="UP001642540">
    <property type="component" value="Unassembled WGS sequence"/>
</dbReference>
<evidence type="ECO:0000313" key="4">
    <source>
        <dbReference type="Proteomes" id="UP001642540"/>
    </source>
</evidence>
<feature type="signal peptide" evidence="2">
    <location>
        <begin position="1"/>
        <end position="29"/>
    </location>
</feature>
<gene>
    <name evidence="3" type="ORF">ODALV1_LOCUS12866</name>
</gene>
<reference evidence="3 4" key="1">
    <citation type="submission" date="2024-08" db="EMBL/GenBank/DDBJ databases">
        <authorList>
            <person name="Cucini C."/>
            <person name="Frati F."/>
        </authorList>
    </citation>
    <scope>NUCLEOTIDE SEQUENCE [LARGE SCALE GENOMIC DNA]</scope>
</reference>
<feature type="transmembrane region" description="Helical" evidence="1">
    <location>
        <begin position="740"/>
        <end position="760"/>
    </location>
</feature>
<name>A0ABP1QMZ7_9HEXA</name>